<organism evidence="12 13">
    <name type="scientific">Candidatus Nitrosoglobus terrae</name>
    <dbReference type="NCBI Taxonomy" id="1630141"/>
    <lineage>
        <taxon>Bacteria</taxon>
        <taxon>Pseudomonadati</taxon>
        <taxon>Pseudomonadota</taxon>
        <taxon>Gammaproteobacteria</taxon>
        <taxon>Chromatiales</taxon>
        <taxon>Chromatiaceae</taxon>
        <taxon>Candidatus Nitrosoglobus</taxon>
    </lineage>
</organism>
<keyword evidence="5" id="KW-0476">Mercury</keyword>
<keyword evidence="3" id="KW-0678">Repressor</keyword>
<evidence type="ECO:0000256" key="3">
    <source>
        <dbReference type="ARBA" id="ARBA00022491"/>
    </source>
</evidence>
<dbReference type="GO" id="GO:0045340">
    <property type="term" value="F:mercury ion binding"/>
    <property type="evidence" value="ECO:0007669"/>
    <property type="project" value="InterPro"/>
</dbReference>
<dbReference type="Gene3D" id="1.10.1660.10">
    <property type="match status" value="1"/>
</dbReference>
<evidence type="ECO:0000313" key="12">
    <source>
        <dbReference type="EMBL" id="BAW80380.1"/>
    </source>
</evidence>
<dbReference type="InterPro" id="IPR000551">
    <property type="entry name" value="MerR-type_HTH_dom"/>
</dbReference>
<dbReference type="OrthoDB" id="9808480at2"/>
<dbReference type="SUPFAM" id="SSF46955">
    <property type="entry name" value="Putative DNA-binding domain"/>
    <property type="match status" value="1"/>
</dbReference>
<dbReference type="InterPro" id="IPR047057">
    <property type="entry name" value="MerR_fam"/>
</dbReference>
<keyword evidence="4" id="KW-0479">Metal-binding</keyword>
<keyword evidence="2" id="KW-0475">Mercuric resistance</keyword>
<dbReference type="KEGG" id="ntt:TAO_1010"/>
<dbReference type="InterPro" id="IPR011794">
    <property type="entry name" value="MerR"/>
</dbReference>
<keyword evidence="6" id="KW-0805">Transcription regulation</keyword>
<evidence type="ECO:0000256" key="7">
    <source>
        <dbReference type="ARBA" id="ARBA00023125"/>
    </source>
</evidence>
<keyword evidence="7" id="KW-0238">DNA-binding</keyword>
<evidence type="ECO:0000259" key="11">
    <source>
        <dbReference type="PROSITE" id="PS50937"/>
    </source>
</evidence>
<reference evidence="12 13" key="1">
    <citation type="journal article" date="2017" name="ISME J.">
        <title>An acid-tolerant ammonia-oxidizing ?-proteobacterium from soil.</title>
        <authorList>
            <person name="Hayatsu M."/>
            <person name="Tago K."/>
            <person name="Uchiyama I."/>
            <person name="Toyoda A."/>
            <person name="Wang Y."/>
            <person name="Shimomura Y."/>
            <person name="Okubo T."/>
            <person name="Kurisu F."/>
            <person name="Hirono Y."/>
            <person name="Nonaka K."/>
            <person name="Akiyama H."/>
            <person name="Itoh T."/>
            <person name="Takami H."/>
        </authorList>
    </citation>
    <scope>NUCLEOTIDE SEQUENCE [LARGE SCALE GENOMIC DNA]</scope>
    <source>
        <strain evidence="12 13">TAO100</strain>
    </source>
</reference>
<dbReference type="Proteomes" id="UP000243679">
    <property type="component" value="Chromosome"/>
</dbReference>
<dbReference type="CDD" id="cd04783">
    <property type="entry name" value="HTH_MerR1"/>
    <property type="match status" value="1"/>
</dbReference>
<keyword evidence="9" id="KW-0804">Transcription</keyword>
<protein>
    <recommendedName>
        <fullName evidence="1">Mercuric resistance operon regulatory protein</fullName>
    </recommendedName>
</protein>
<evidence type="ECO:0000256" key="8">
    <source>
        <dbReference type="ARBA" id="ARBA00023159"/>
    </source>
</evidence>
<feature type="domain" description="HTH merR-type" evidence="11">
    <location>
        <begin position="4"/>
        <end position="73"/>
    </location>
</feature>
<dbReference type="Pfam" id="PF00376">
    <property type="entry name" value="MerR"/>
    <property type="match status" value="1"/>
</dbReference>
<dbReference type="PRINTS" id="PR00040">
    <property type="entry name" value="HTHMERR"/>
</dbReference>
<dbReference type="InterPro" id="IPR009061">
    <property type="entry name" value="DNA-bd_dom_put_sf"/>
</dbReference>
<dbReference type="AlphaFoldDB" id="A0A1Q2SMM5"/>
<evidence type="ECO:0000256" key="1">
    <source>
        <dbReference type="ARBA" id="ARBA00017146"/>
    </source>
</evidence>
<name>A0A1Q2SMM5_9GAMM</name>
<gene>
    <name evidence="12" type="ORF">TAO_1010</name>
</gene>
<evidence type="ECO:0000256" key="10">
    <source>
        <dbReference type="ARBA" id="ARBA00024874"/>
    </source>
</evidence>
<proteinExistence type="predicted"/>
<keyword evidence="13" id="KW-1185">Reference proteome</keyword>
<dbReference type="GO" id="GO:0003677">
    <property type="term" value="F:DNA binding"/>
    <property type="evidence" value="ECO:0007669"/>
    <property type="project" value="UniProtKB-KW"/>
</dbReference>
<dbReference type="InterPro" id="IPR015358">
    <property type="entry name" value="Tscrpt_reg_MerR_DNA-bd"/>
</dbReference>
<dbReference type="GO" id="GO:0046689">
    <property type="term" value="P:response to mercury ion"/>
    <property type="evidence" value="ECO:0007669"/>
    <property type="project" value="UniProtKB-KW"/>
</dbReference>
<dbReference type="PROSITE" id="PS50937">
    <property type="entry name" value="HTH_MERR_2"/>
    <property type="match status" value="1"/>
</dbReference>
<dbReference type="PANTHER" id="PTHR30204:SF69">
    <property type="entry name" value="MERR-FAMILY TRANSCRIPTIONAL REGULATOR"/>
    <property type="match status" value="1"/>
</dbReference>
<accession>A0A1Q2SMM5</accession>
<dbReference type="PROSITE" id="PS00552">
    <property type="entry name" value="HTH_MERR_1"/>
    <property type="match status" value="1"/>
</dbReference>
<dbReference type="Pfam" id="PF09278">
    <property type="entry name" value="MerR-DNA-bind"/>
    <property type="match status" value="1"/>
</dbReference>
<evidence type="ECO:0000256" key="4">
    <source>
        <dbReference type="ARBA" id="ARBA00022723"/>
    </source>
</evidence>
<sequence length="132" mass="14652">MAEKLTIGKLAAATGVSIETIRYYQRRGLLSIPSKPLNSHRCYPPEQIKRLRFIRRAKALGFTLNEIASLLQFDEVCACAETRAFATQKLQIIDAKLADLTAMRKALANLIYECELSGMKGACPIIHTLAVD</sequence>
<evidence type="ECO:0000256" key="6">
    <source>
        <dbReference type="ARBA" id="ARBA00023015"/>
    </source>
</evidence>
<keyword evidence="8" id="KW-0010">Activator</keyword>
<dbReference type="SMART" id="SM00422">
    <property type="entry name" value="HTH_MERR"/>
    <property type="match status" value="1"/>
</dbReference>
<dbReference type="EMBL" id="AP014836">
    <property type="protein sequence ID" value="BAW80380.1"/>
    <property type="molecule type" value="Genomic_DNA"/>
</dbReference>
<evidence type="ECO:0000256" key="5">
    <source>
        <dbReference type="ARBA" id="ARBA00022914"/>
    </source>
</evidence>
<dbReference type="GO" id="GO:0003700">
    <property type="term" value="F:DNA-binding transcription factor activity"/>
    <property type="evidence" value="ECO:0007669"/>
    <property type="project" value="InterPro"/>
</dbReference>
<dbReference type="RefSeq" id="WP_096526931.1">
    <property type="nucleotide sequence ID" value="NZ_AP014836.1"/>
</dbReference>
<evidence type="ECO:0000313" key="13">
    <source>
        <dbReference type="Proteomes" id="UP000243679"/>
    </source>
</evidence>
<dbReference type="PANTHER" id="PTHR30204">
    <property type="entry name" value="REDOX-CYCLING DRUG-SENSING TRANSCRIPTIONAL ACTIVATOR SOXR"/>
    <property type="match status" value="1"/>
</dbReference>
<comment type="function">
    <text evidence="10">Mediates the mercuric-dependent induction of mercury resistance operon. In the absence of mercury MerR represses transcription by binding tightly to the mer operator region; when mercury is present the dimeric complex binds a single ion and becomes a potent transcriptional activator, while remaining bound to the mer site.</text>
</comment>
<evidence type="ECO:0000256" key="2">
    <source>
        <dbReference type="ARBA" id="ARBA00022466"/>
    </source>
</evidence>
<evidence type="ECO:0000256" key="9">
    <source>
        <dbReference type="ARBA" id="ARBA00023163"/>
    </source>
</evidence>